<feature type="compositionally biased region" description="Low complexity" evidence="3">
    <location>
        <begin position="203"/>
        <end position="220"/>
    </location>
</feature>
<feature type="region of interest" description="Disordered" evidence="3">
    <location>
        <begin position="145"/>
        <end position="234"/>
    </location>
</feature>
<feature type="region of interest" description="Disordered" evidence="3">
    <location>
        <begin position="281"/>
        <end position="307"/>
    </location>
</feature>
<reference evidence="5" key="1">
    <citation type="journal article" date="2012" name="Nat. Biotechnol.">
        <title>Draft genome sequence of pigeonpea (Cajanus cajan), an orphan legume crop of resource-poor farmers.</title>
        <authorList>
            <person name="Varshney R.K."/>
            <person name="Chen W."/>
            <person name="Li Y."/>
            <person name="Bharti A.K."/>
            <person name="Saxena R.K."/>
            <person name="Schlueter J.A."/>
            <person name="Donoghue M.T."/>
            <person name="Azam S."/>
            <person name="Fan G."/>
            <person name="Whaley A.M."/>
            <person name="Farmer A.D."/>
            <person name="Sheridan J."/>
            <person name="Iwata A."/>
            <person name="Tuteja R."/>
            <person name="Penmetsa R.V."/>
            <person name="Wu W."/>
            <person name="Upadhyaya H.D."/>
            <person name="Yang S.P."/>
            <person name="Shah T."/>
            <person name="Saxena K.B."/>
            <person name="Michael T."/>
            <person name="McCombie W.R."/>
            <person name="Yang B."/>
            <person name="Zhang G."/>
            <person name="Yang H."/>
            <person name="Wang J."/>
            <person name="Spillane C."/>
            <person name="Cook D.R."/>
            <person name="May G.D."/>
            <person name="Xu X."/>
            <person name="Jackson S.A."/>
        </authorList>
    </citation>
    <scope>NUCLEOTIDE SEQUENCE [LARGE SCALE GENOMIC DNA]</scope>
</reference>
<dbReference type="AlphaFoldDB" id="A0A151QXV7"/>
<dbReference type="PANTHER" id="PTHR22792:SF147">
    <property type="entry name" value="LA-RELATED PROTEIN 6 LA RNA-BINDING DOMAIN PROTEIN"/>
    <property type="match status" value="1"/>
</dbReference>
<evidence type="ECO:0000256" key="2">
    <source>
        <dbReference type="PROSITE-ProRule" id="PRU00332"/>
    </source>
</evidence>
<name>A0A151QXV7_CAJCA</name>
<evidence type="ECO:0000256" key="3">
    <source>
        <dbReference type="SAM" id="MobiDB-lite"/>
    </source>
</evidence>
<dbReference type="SUPFAM" id="SSF46785">
    <property type="entry name" value="Winged helix' DNA-binding domain"/>
    <property type="match status" value="1"/>
</dbReference>
<evidence type="ECO:0000313" key="5">
    <source>
        <dbReference type="EMBL" id="KYP35171.1"/>
    </source>
</evidence>
<dbReference type="PROSITE" id="PS50961">
    <property type="entry name" value="HTH_LA"/>
    <property type="match status" value="1"/>
</dbReference>
<dbReference type="InterPro" id="IPR036390">
    <property type="entry name" value="WH_DNA-bd_sf"/>
</dbReference>
<dbReference type="Gene3D" id="1.10.10.10">
    <property type="entry name" value="Winged helix-like DNA-binding domain superfamily/Winged helix DNA-binding domain"/>
    <property type="match status" value="1"/>
</dbReference>
<proteinExistence type="predicted"/>
<dbReference type="PANTHER" id="PTHR22792">
    <property type="entry name" value="LUPUS LA PROTEIN-RELATED"/>
    <property type="match status" value="1"/>
</dbReference>
<dbReference type="Pfam" id="PF05383">
    <property type="entry name" value="La"/>
    <property type="match status" value="1"/>
</dbReference>
<protein>
    <submittedName>
        <fullName evidence="5">La-related protein 1</fullName>
    </submittedName>
</protein>
<feature type="compositionally biased region" description="Pro residues" evidence="3">
    <location>
        <begin position="221"/>
        <end position="231"/>
    </location>
</feature>
<feature type="compositionally biased region" description="Basic and acidic residues" evidence="3">
    <location>
        <begin position="291"/>
        <end position="306"/>
    </location>
</feature>
<dbReference type="GO" id="GO:0003723">
    <property type="term" value="F:RNA binding"/>
    <property type="evidence" value="ECO:0007669"/>
    <property type="project" value="UniProtKB-UniRule"/>
</dbReference>
<evidence type="ECO:0000313" key="6">
    <source>
        <dbReference type="Proteomes" id="UP000075243"/>
    </source>
</evidence>
<dbReference type="STRING" id="3821.A0A151QXV7"/>
<keyword evidence="1 2" id="KW-0694">RNA-binding</keyword>
<dbReference type="OMA" id="KRNNFGP"/>
<evidence type="ECO:0000256" key="1">
    <source>
        <dbReference type="ARBA" id="ARBA00022884"/>
    </source>
</evidence>
<dbReference type="CDD" id="cd07323">
    <property type="entry name" value="LAM"/>
    <property type="match status" value="1"/>
</dbReference>
<feature type="region of interest" description="Disordered" evidence="3">
    <location>
        <begin position="1"/>
        <end position="32"/>
    </location>
</feature>
<sequence length="522" mass="56854">MVTTAKSSNHHSRPSAPPPAQPIDGSSPKFWRKNLSSPWAQVVCGGEPESVADINQSPPSPSSSSSLVADQLPLSECSPKVLLSSSPVHNCNTVGAADCSESCEGNVDRFKKPIWKKPSNGVECGPVMGAESWPALSVSTKGSAKLSAESSSKTVVDGSLSTSQGPMTSQSSSRKQVTTDARHNSVTNYNGLNRPRPRPMRRVSGNSSGSVGPSQSNFSNPPLPPPPPPFPVYQLPPVSYGNMVSGTRDPVTRDQYWDNNWDARPIVGGFMPIMNEYQGSSRRGYFGPPHPRGDGSYHNSRRDDRGNYVSTRDAFLPQSRMPPRGLLRHPPPSTAATQPIGSYANPMGFSEFYYYRPVAVEQFTGVPYFTHGPPPATYFSAAEPLSNLILKQIEYYFCDDNLVRDEFLKSKMDDQGWVPVTLIADFPRVRNLTSNIQLILDSLRTSLVVEVQGDKLRRKNEWSAWVLAADSGGSVSPLAWRHSNLTSNFQNITLEETTKDESSTESSTQSQLPNGSDGTGSR</sequence>
<dbReference type="EMBL" id="KQ484432">
    <property type="protein sequence ID" value="KYP35171.1"/>
    <property type="molecule type" value="Genomic_DNA"/>
</dbReference>
<evidence type="ECO:0000259" key="4">
    <source>
        <dbReference type="PROSITE" id="PS50961"/>
    </source>
</evidence>
<keyword evidence="6" id="KW-1185">Reference proteome</keyword>
<feature type="compositionally biased region" description="Polar residues" evidence="3">
    <location>
        <begin position="145"/>
        <end position="191"/>
    </location>
</feature>
<dbReference type="SMART" id="SM00715">
    <property type="entry name" value="LA"/>
    <property type="match status" value="1"/>
</dbReference>
<dbReference type="Gramene" id="C.cajan_41056.t">
    <property type="protein sequence ID" value="C.cajan_41056.t"/>
    <property type="gene ID" value="C.cajan_41056"/>
</dbReference>
<dbReference type="InterPro" id="IPR036388">
    <property type="entry name" value="WH-like_DNA-bd_sf"/>
</dbReference>
<accession>A0A151QXV7</accession>
<dbReference type="InterPro" id="IPR006630">
    <property type="entry name" value="La_HTH"/>
</dbReference>
<feature type="region of interest" description="Disordered" evidence="3">
    <location>
        <begin position="495"/>
        <end position="522"/>
    </location>
</feature>
<dbReference type="Proteomes" id="UP000075243">
    <property type="component" value="Unassembled WGS sequence"/>
</dbReference>
<feature type="region of interest" description="Disordered" evidence="3">
    <location>
        <begin position="46"/>
        <end position="69"/>
    </location>
</feature>
<organism evidence="5 6">
    <name type="scientific">Cajanus cajan</name>
    <name type="common">Pigeon pea</name>
    <name type="synonym">Cajanus indicus</name>
    <dbReference type="NCBI Taxonomy" id="3821"/>
    <lineage>
        <taxon>Eukaryota</taxon>
        <taxon>Viridiplantae</taxon>
        <taxon>Streptophyta</taxon>
        <taxon>Embryophyta</taxon>
        <taxon>Tracheophyta</taxon>
        <taxon>Spermatophyta</taxon>
        <taxon>Magnoliopsida</taxon>
        <taxon>eudicotyledons</taxon>
        <taxon>Gunneridae</taxon>
        <taxon>Pentapetalae</taxon>
        <taxon>rosids</taxon>
        <taxon>fabids</taxon>
        <taxon>Fabales</taxon>
        <taxon>Fabaceae</taxon>
        <taxon>Papilionoideae</taxon>
        <taxon>50 kb inversion clade</taxon>
        <taxon>NPAAA clade</taxon>
        <taxon>indigoferoid/millettioid clade</taxon>
        <taxon>Phaseoleae</taxon>
        <taxon>Cajanus</taxon>
    </lineage>
</organism>
<gene>
    <name evidence="5" type="ORF">KK1_043813</name>
</gene>
<feature type="domain" description="HTH La-type RNA-binding" evidence="4">
    <location>
        <begin position="379"/>
        <end position="468"/>
    </location>
</feature>
<dbReference type="OrthoDB" id="340227at2759"/>
<dbReference type="InterPro" id="IPR045180">
    <property type="entry name" value="La_dom_prot"/>
</dbReference>